<organism evidence="3 4">
    <name type="scientific">Luteolibacter ambystomatis</name>
    <dbReference type="NCBI Taxonomy" id="2824561"/>
    <lineage>
        <taxon>Bacteria</taxon>
        <taxon>Pseudomonadati</taxon>
        <taxon>Verrucomicrobiota</taxon>
        <taxon>Verrucomicrobiia</taxon>
        <taxon>Verrucomicrobiales</taxon>
        <taxon>Verrucomicrobiaceae</taxon>
        <taxon>Luteolibacter</taxon>
    </lineage>
</organism>
<dbReference type="InterPro" id="IPR051043">
    <property type="entry name" value="Sulfatase_Mod_Factor_Kinase"/>
</dbReference>
<dbReference type="InterPro" id="IPR016187">
    <property type="entry name" value="CTDL_fold"/>
</dbReference>
<dbReference type="Gene3D" id="3.90.1580.10">
    <property type="entry name" value="paralog of FGE (formylglycine-generating enzyme)"/>
    <property type="match status" value="1"/>
</dbReference>
<dbReference type="PANTHER" id="PTHR23150:SF19">
    <property type="entry name" value="FORMYLGLYCINE-GENERATING ENZYME"/>
    <property type="match status" value="1"/>
</dbReference>
<dbReference type="EMBL" id="CP073100">
    <property type="protein sequence ID" value="QUE49647.1"/>
    <property type="molecule type" value="Genomic_DNA"/>
</dbReference>
<feature type="domain" description="Sulfatase-modifying factor enzyme-like" evidence="2">
    <location>
        <begin position="38"/>
        <end position="277"/>
    </location>
</feature>
<gene>
    <name evidence="3" type="ORF">KBB96_12265</name>
</gene>
<protein>
    <submittedName>
        <fullName evidence="3">Formylglycine-generating enzyme family protein</fullName>
    </submittedName>
</protein>
<dbReference type="SUPFAM" id="SSF56436">
    <property type="entry name" value="C-type lectin-like"/>
    <property type="match status" value="1"/>
</dbReference>
<dbReference type="InterPro" id="IPR005532">
    <property type="entry name" value="SUMF_dom"/>
</dbReference>
<dbReference type="GO" id="GO:0120147">
    <property type="term" value="F:formylglycine-generating oxidase activity"/>
    <property type="evidence" value="ECO:0007669"/>
    <property type="project" value="TreeGrafter"/>
</dbReference>
<proteinExistence type="predicted"/>
<keyword evidence="4" id="KW-1185">Reference proteome</keyword>
<dbReference type="PANTHER" id="PTHR23150">
    <property type="entry name" value="SULFATASE MODIFYING FACTOR 1, 2"/>
    <property type="match status" value="1"/>
</dbReference>
<dbReference type="Proteomes" id="UP000676169">
    <property type="component" value="Chromosome"/>
</dbReference>
<feature type="signal peptide" evidence="1">
    <location>
        <begin position="1"/>
        <end position="21"/>
    </location>
</feature>
<evidence type="ECO:0000259" key="2">
    <source>
        <dbReference type="Pfam" id="PF03781"/>
    </source>
</evidence>
<accession>A0A975G5E5</accession>
<dbReference type="AlphaFoldDB" id="A0A975G5E5"/>
<dbReference type="InterPro" id="IPR042095">
    <property type="entry name" value="SUMF_sf"/>
</dbReference>
<reference evidence="3" key="1">
    <citation type="submission" date="2021-04" db="EMBL/GenBank/DDBJ databases">
        <title>Luteolibacter sp. 32A isolated from the skin of an Anderson's salamander (Ambystoma andersonii).</title>
        <authorList>
            <person name="Spergser J."/>
            <person name="Busse H.-J."/>
        </authorList>
    </citation>
    <scope>NUCLEOTIDE SEQUENCE</scope>
    <source>
        <strain evidence="3">32A</strain>
    </source>
</reference>
<dbReference type="RefSeq" id="WP_211629736.1">
    <property type="nucleotide sequence ID" value="NZ_CP073100.1"/>
</dbReference>
<sequence>MPRLSHVLWTVVSISSLSASAAEDAPAPLHLTAPGLELIGVSGGTFRMGSDDKDPERFPSELKATVVTISQPFWLGKTEVTRSQWEAVMGPIAGPTFIGSPKDTKELAGDLPMADVTWGQAISFCDKLTQRERDAGRLKPGYVFSLPSEAQWEYACRAGSAGLVPASTTERDASIWYMKTAGPWTYSMGARLNPVGKKKANAWGFFDMLGNVREWVLDPAAPYSGGTATDPLPLKSVFPGKKQKEEIELRVMRGGCWIDGERGTRAAARDWADPAKYAAAPGKKPDGKPGSDFRGGTVGFRLALVPEKMRGAVEPLVRTLSAPPAAPANP</sequence>
<feature type="chain" id="PRO_5037491714" evidence="1">
    <location>
        <begin position="22"/>
        <end position="330"/>
    </location>
</feature>
<name>A0A975G5E5_9BACT</name>
<evidence type="ECO:0000313" key="4">
    <source>
        <dbReference type="Proteomes" id="UP000676169"/>
    </source>
</evidence>
<dbReference type="Pfam" id="PF03781">
    <property type="entry name" value="FGE-sulfatase"/>
    <property type="match status" value="1"/>
</dbReference>
<evidence type="ECO:0000256" key="1">
    <source>
        <dbReference type="SAM" id="SignalP"/>
    </source>
</evidence>
<evidence type="ECO:0000313" key="3">
    <source>
        <dbReference type="EMBL" id="QUE49647.1"/>
    </source>
</evidence>
<dbReference type="KEGG" id="lamb:KBB96_12265"/>
<keyword evidence="1" id="KW-0732">Signal</keyword>